<reference evidence="5" key="1">
    <citation type="journal article" date="2015" name="Genome Announc.">
        <title>Draft genome sequence of Talaromyces cellulolyticus strain Y-94, a source of lignocellulosic biomass-degrading enzymes.</title>
        <authorList>
            <person name="Fujii T."/>
            <person name="Koike H."/>
            <person name="Sawayama S."/>
            <person name="Yano S."/>
            <person name="Inoue H."/>
        </authorList>
    </citation>
    <scope>NUCLEOTIDE SEQUENCE [LARGE SCALE GENOMIC DNA]</scope>
    <source>
        <strain evidence="5">Y-94</strain>
    </source>
</reference>
<dbReference type="GO" id="GO:0016491">
    <property type="term" value="F:oxidoreductase activity"/>
    <property type="evidence" value="ECO:0007669"/>
    <property type="project" value="UniProtKB-KW"/>
</dbReference>
<dbReference type="PANTHER" id="PTHR43618">
    <property type="entry name" value="7-ALPHA-HYDROXYSTEROID DEHYDROGENASE"/>
    <property type="match status" value="1"/>
</dbReference>
<dbReference type="AlphaFoldDB" id="A0A510NVM0"/>
<evidence type="ECO:0000256" key="2">
    <source>
        <dbReference type="ARBA" id="ARBA00022857"/>
    </source>
</evidence>
<dbReference type="InterPro" id="IPR036291">
    <property type="entry name" value="NAD(P)-bd_dom_sf"/>
</dbReference>
<gene>
    <name evidence="4" type="ORF">TCE0_018f05206</name>
</gene>
<dbReference type="PRINTS" id="PR00081">
    <property type="entry name" value="GDHRDH"/>
</dbReference>
<dbReference type="PANTHER" id="PTHR43618:SF18">
    <property type="entry name" value="SHORT CHAIN DEHYDROGENASE_REDUCTASE FAMILY (AFU_ORTHOLOGUE AFUA_5G12480)"/>
    <property type="match status" value="1"/>
</dbReference>
<sequence>MSHLDASKLFALNGLVAVVTGGGSGLGRTMALTLAQNGASKVFVLGRRADALNETASLSPRPDVIIPVVADITSKDSLESAYKTVASQTEYIDLLIANSGIIGPRNVRNFTEDGKPVPLEQYRESLWSIDPNEMTNTFHVNVTGAHFTVVAFLPLLDAANKRRPPQVPNSGILSPPRPQVIITSSIGGFMRQVVSGLAYQLSKAAVTSLIKTLSTTLLEYHIRVNGIAPGIYPSDMTTTRLEEFGTQHGITEGDVPKDAVPLTRVGAEQDIAGLVLFMAGASGGYLNGAIVVSDGGRLASKPSSY</sequence>
<name>A0A510NVM0_TALPI</name>
<organism evidence="4 5">
    <name type="scientific">Talaromyces pinophilus</name>
    <name type="common">Penicillium pinophilum</name>
    <dbReference type="NCBI Taxonomy" id="128442"/>
    <lineage>
        <taxon>Eukaryota</taxon>
        <taxon>Fungi</taxon>
        <taxon>Dikarya</taxon>
        <taxon>Ascomycota</taxon>
        <taxon>Pezizomycotina</taxon>
        <taxon>Eurotiomycetes</taxon>
        <taxon>Eurotiomycetidae</taxon>
        <taxon>Eurotiales</taxon>
        <taxon>Trichocomaceae</taxon>
        <taxon>Talaromyces</taxon>
        <taxon>Talaromyces sect. Talaromyces</taxon>
    </lineage>
</organism>
<dbReference type="Gene3D" id="3.40.50.720">
    <property type="entry name" value="NAD(P)-binding Rossmann-like Domain"/>
    <property type="match status" value="1"/>
</dbReference>
<dbReference type="InterPro" id="IPR002347">
    <property type="entry name" value="SDR_fam"/>
</dbReference>
<protein>
    <submittedName>
        <fullName evidence="4">Short-chain dehydrogenase</fullName>
    </submittedName>
</protein>
<keyword evidence="5" id="KW-1185">Reference proteome</keyword>
<proteinExistence type="inferred from homology"/>
<dbReference type="CDD" id="cd05233">
    <property type="entry name" value="SDR_c"/>
    <property type="match status" value="1"/>
</dbReference>
<keyword evidence="3" id="KW-0560">Oxidoreductase</keyword>
<dbReference type="SUPFAM" id="SSF51735">
    <property type="entry name" value="NAD(P)-binding Rossmann-fold domains"/>
    <property type="match status" value="1"/>
</dbReference>
<dbReference type="Proteomes" id="UP000053095">
    <property type="component" value="Unassembled WGS sequence"/>
</dbReference>
<evidence type="ECO:0000256" key="3">
    <source>
        <dbReference type="ARBA" id="ARBA00023002"/>
    </source>
</evidence>
<evidence type="ECO:0000256" key="1">
    <source>
        <dbReference type="ARBA" id="ARBA00006484"/>
    </source>
</evidence>
<dbReference type="Pfam" id="PF00106">
    <property type="entry name" value="adh_short"/>
    <property type="match status" value="1"/>
</dbReference>
<evidence type="ECO:0000313" key="4">
    <source>
        <dbReference type="EMBL" id="GAM36255.1"/>
    </source>
</evidence>
<dbReference type="InterPro" id="IPR052178">
    <property type="entry name" value="Sec_Metab_Biosynth_SDR"/>
</dbReference>
<comment type="similarity">
    <text evidence="1">Belongs to the short-chain dehydrogenases/reductases (SDR) family.</text>
</comment>
<keyword evidence="2" id="KW-0521">NADP</keyword>
<dbReference type="EMBL" id="DF933814">
    <property type="protein sequence ID" value="GAM36255.1"/>
    <property type="molecule type" value="Genomic_DNA"/>
</dbReference>
<accession>A0A510NVM0</accession>
<evidence type="ECO:0000313" key="5">
    <source>
        <dbReference type="Proteomes" id="UP000053095"/>
    </source>
</evidence>